<organism evidence="4 5">
    <name type="scientific">Lampropedia puyangensis</name>
    <dbReference type="NCBI Taxonomy" id="1330072"/>
    <lineage>
        <taxon>Bacteria</taxon>
        <taxon>Pseudomonadati</taxon>
        <taxon>Pseudomonadota</taxon>
        <taxon>Betaproteobacteria</taxon>
        <taxon>Burkholderiales</taxon>
        <taxon>Comamonadaceae</taxon>
        <taxon>Lampropedia</taxon>
    </lineage>
</organism>
<dbReference type="EMBL" id="STFG01000036">
    <property type="protein sequence ID" value="THT96049.1"/>
    <property type="molecule type" value="Genomic_DNA"/>
</dbReference>
<evidence type="ECO:0000313" key="4">
    <source>
        <dbReference type="EMBL" id="THT96049.1"/>
    </source>
</evidence>
<feature type="transmembrane region" description="Helical" evidence="2">
    <location>
        <begin position="746"/>
        <end position="764"/>
    </location>
</feature>
<dbReference type="Pfam" id="PF00041">
    <property type="entry name" value="fn3"/>
    <property type="match status" value="1"/>
</dbReference>
<dbReference type="Proteomes" id="UP000308917">
    <property type="component" value="Unassembled WGS sequence"/>
</dbReference>
<evidence type="ECO:0000256" key="2">
    <source>
        <dbReference type="SAM" id="Phobius"/>
    </source>
</evidence>
<dbReference type="InterPro" id="IPR036116">
    <property type="entry name" value="FN3_sf"/>
</dbReference>
<evidence type="ECO:0000259" key="3">
    <source>
        <dbReference type="PROSITE" id="PS50853"/>
    </source>
</evidence>
<feature type="compositionally biased region" description="Low complexity" evidence="1">
    <location>
        <begin position="438"/>
        <end position="448"/>
    </location>
</feature>
<dbReference type="InterPro" id="IPR013783">
    <property type="entry name" value="Ig-like_fold"/>
</dbReference>
<feature type="compositionally biased region" description="Polar residues" evidence="1">
    <location>
        <begin position="418"/>
        <end position="431"/>
    </location>
</feature>
<name>A0A4S8EMS8_9BURK</name>
<dbReference type="InterPro" id="IPR003961">
    <property type="entry name" value="FN3_dom"/>
</dbReference>
<keyword evidence="2" id="KW-1133">Transmembrane helix</keyword>
<dbReference type="Gene3D" id="2.60.40.10">
    <property type="entry name" value="Immunoglobulins"/>
    <property type="match status" value="1"/>
</dbReference>
<keyword evidence="5" id="KW-1185">Reference proteome</keyword>
<comment type="caution">
    <text evidence="4">The sequence shown here is derived from an EMBL/GenBank/DDBJ whole genome shotgun (WGS) entry which is preliminary data.</text>
</comment>
<dbReference type="Pfam" id="PF18998">
    <property type="entry name" value="Flg_new_2"/>
    <property type="match status" value="1"/>
</dbReference>
<evidence type="ECO:0000256" key="1">
    <source>
        <dbReference type="SAM" id="MobiDB-lite"/>
    </source>
</evidence>
<gene>
    <name evidence="4" type="ORF">E9531_16835</name>
</gene>
<dbReference type="SUPFAM" id="SSF49265">
    <property type="entry name" value="Fibronectin type III"/>
    <property type="match status" value="1"/>
</dbReference>
<feature type="domain" description="Fibronectin type-III" evidence="3">
    <location>
        <begin position="343"/>
        <end position="434"/>
    </location>
</feature>
<keyword evidence="2" id="KW-0472">Membrane</keyword>
<evidence type="ECO:0000313" key="5">
    <source>
        <dbReference type="Proteomes" id="UP000308917"/>
    </source>
</evidence>
<proteinExistence type="predicted"/>
<accession>A0A4S8EMS8</accession>
<dbReference type="SMART" id="SM00060">
    <property type="entry name" value="FN3"/>
    <property type="match status" value="1"/>
</dbReference>
<dbReference type="CDD" id="cd00063">
    <property type="entry name" value="FN3"/>
    <property type="match status" value="1"/>
</dbReference>
<feature type="region of interest" description="Disordered" evidence="1">
    <location>
        <begin position="418"/>
        <end position="448"/>
    </location>
</feature>
<dbReference type="InterPro" id="IPR053784">
    <property type="entry name" value="Choice_anch_U_dom"/>
</dbReference>
<keyword evidence="2" id="KW-0812">Transmembrane</keyword>
<reference evidence="4 5" key="1">
    <citation type="journal article" date="2015" name="Antonie Van Leeuwenhoek">
        <title>Lampropedia puyangensis sp. nov., isolated from symptomatic bark of Populus ? euramericana canker and emended description of Lampropedia hyalina (Ehrenberg 1832) Lee et al. 2004.</title>
        <authorList>
            <person name="Li Y."/>
            <person name="Wang T."/>
            <person name="Piao C.G."/>
            <person name="Wang L.F."/>
            <person name="Tian G.Z."/>
            <person name="Zhu T.H."/>
            <person name="Guo M.W."/>
        </authorList>
    </citation>
    <scope>NUCLEOTIDE SEQUENCE [LARGE SCALE GENOMIC DNA]</scope>
    <source>
        <strain evidence="4 5">2-bin</strain>
    </source>
</reference>
<protein>
    <recommendedName>
        <fullName evidence="3">Fibronectin type-III domain-containing protein</fullName>
    </recommendedName>
</protein>
<dbReference type="InterPro" id="IPR044060">
    <property type="entry name" value="Bacterial_rp_domain"/>
</dbReference>
<dbReference type="PROSITE" id="PS50853">
    <property type="entry name" value="FN3"/>
    <property type="match status" value="1"/>
</dbReference>
<sequence>MSHCHPAINAAESTSTILLSCPGTSASRNTVQHFGAHAVRHKVAVFSALLSLCHLSSIASPLARDDVGSDFADNITMQPWAPVHSKATPIVVKSSSGQLLYDNGPLSTGAISKSGATAPTGFEWSELQNDAGNTSEANTTLGLGSAYSSSSTHFLLADDFVVPAGATWTLSTVKLYAYQTGYSGTESPFNDYRLQIWNGPPDSAQSELLCGDDTNNQFISSSSSGMYRTGNSAIPSTAPPSTTRHIWETEAAIPSGCTAAGFFTPGTYWIGWTHRNIVLVNAGFTPTVAVEGMRSRPGDNAKQLDKISGVWTSLVDGGNPSTAPDVAVALPFKLYGSDSALPAPNSPTNVIAIAGNSVVTVQWDAPFNAGSVPITGYRATAVEDNTKFCTSTEALICEVSGLTNGTSYSFSVTASAGSNESAPSTPSNSVTPFDAQALTPSTTSSPLNSGSLTCTAPTAWGGTSACTISPATGFQIVAISGCGGAATGLGINQFTTGPLTSSCTVTAQLEKLSYSIFASPTPADAALHGGSVTCTPNPVEFEGTALCEAAPVPGYMLSGWAGACSHTPSSSNVCTLSNVTEEQTVSAQFIEVQTNFTGTTTPSEGTTAGPATVSFSGGGATCRVDPNNTAFVAAPETLPQGQAMPHGMLDFKLVGCDATPVTVTITWPDEVQGLTKWGKASANATSRSYFQPNDLAITGNTTTFTVQDGQLGDDDWEVNGEILDPVGATVPTTASTATVPVPAIDHFALTLLSVIAAGFGALSLRRRKVSVSR</sequence>
<dbReference type="NCBIfam" id="NF041766">
    <property type="entry name" value="choice_anch_U"/>
    <property type="match status" value="1"/>
</dbReference>
<dbReference type="AlphaFoldDB" id="A0A4S8EMS8"/>